<dbReference type="EMBL" id="BQNB010017474">
    <property type="protein sequence ID" value="GJT63607.1"/>
    <property type="molecule type" value="Genomic_DNA"/>
</dbReference>
<dbReference type="Proteomes" id="UP001151760">
    <property type="component" value="Unassembled WGS sequence"/>
</dbReference>
<reference evidence="1" key="1">
    <citation type="journal article" date="2022" name="Int. J. Mol. Sci.">
        <title>Draft Genome of Tanacetum Coccineum: Genomic Comparison of Closely Related Tanacetum-Family Plants.</title>
        <authorList>
            <person name="Yamashiro T."/>
            <person name="Shiraishi A."/>
            <person name="Nakayama K."/>
            <person name="Satake H."/>
        </authorList>
    </citation>
    <scope>NUCLEOTIDE SEQUENCE</scope>
</reference>
<evidence type="ECO:0000313" key="2">
    <source>
        <dbReference type="Proteomes" id="UP001151760"/>
    </source>
</evidence>
<gene>
    <name evidence="1" type="ORF">Tco_1015087</name>
</gene>
<protein>
    <submittedName>
        <fullName evidence="1">Uncharacterized protein</fullName>
    </submittedName>
</protein>
<reference evidence="1" key="2">
    <citation type="submission" date="2022-01" db="EMBL/GenBank/DDBJ databases">
        <authorList>
            <person name="Yamashiro T."/>
            <person name="Shiraishi A."/>
            <person name="Satake H."/>
            <person name="Nakayama K."/>
        </authorList>
    </citation>
    <scope>NUCLEOTIDE SEQUENCE</scope>
</reference>
<proteinExistence type="predicted"/>
<accession>A0ABQ5FM83</accession>
<sequence length="211" mass="23969">MAKQSELNNKMCKGTGQRKNRPVWNNVNIVNHQNQFVPTAVLTRTGRIQVNTARASSTNNINTVRASSTKNVSSARHNFNSQAVPTNAARKVNTVKPIMNNVRPKTVLLGGKEDTSKLSPQMVVFGDPKWTLLDKGNIDWKQALPCEYQDFNRWFMCFWSSKGYILVEMCDKKKKVKGDQEGIRNGKKLVLTQMELLKEKNMSLLRLLELC</sequence>
<keyword evidence="2" id="KW-1185">Reference proteome</keyword>
<evidence type="ECO:0000313" key="1">
    <source>
        <dbReference type="EMBL" id="GJT63607.1"/>
    </source>
</evidence>
<name>A0ABQ5FM83_9ASTR</name>
<organism evidence="1 2">
    <name type="scientific">Tanacetum coccineum</name>
    <dbReference type="NCBI Taxonomy" id="301880"/>
    <lineage>
        <taxon>Eukaryota</taxon>
        <taxon>Viridiplantae</taxon>
        <taxon>Streptophyta</taxon>
        <taxon>Embryophyta</taxon>
        <taxon>Tracheophyta</taxon>
        <taxon>Spermatophyta</taxon>
        <taxon>Magnoliopsida</taxon>
        <taxon>eudicotyledons</taxon>
        <taxon>Gunneridae</taxon>
        <taxon>Pentapetalae</taxon>
        <taxon>asterids</taxon>
        <taxon>campanulids</taxon>
        <taxon>Asterales</taxon>
        <taxon>Asteraceae</taxon>
        <taxon>Asteroideae</taxon>
        <taxon>Anthemideae</taxon>
        <taxon>Anthemidinae</taxon>
        <taxon>Tanacetum</taxon>
    </lineage>
</organism>
<comment type="caution">
    <text evidence="1">The sequence shown here is derived from an EMBL/GenBank/DDBJ whole genome shotgun (WGS) entry which is preliminary data.</text>
</comment>